<dbReference type="EMBL" id="JAVDYF010000001">
    <property type="protein sequence ID" value="MDR7353883.1"/>
    <property type="molecule type" value="Genomic_DNA"/>
</dbReference>
<dbReference type="InterPro" id="IPR027381">
    <property type="entry name" value="LytR/CpsA/Psr_C"/>
</dbReference>
<dbReference type="RefSeq" id="WP_277103812.1">
    <property type="nucleotide sequence ID" value="NZ_BAAAJS010000014.1"/>
</dbReference>
<evidence type="ECO:0000313" key="4">
    <source>
        <dbReference type="EMBL" id="MDR7353883.1"/>
    </source>
</evidence>
<feature type="compositionally biased region" description="Low complexity" evidence="1">
    <location>
        <begin position="67"/>
        <end position="101"/>
    </location>
</feature>
<organism evidence="4 5">
    <name type="scientific">Corynebacterium felinum</name>
    <dbReference type="NCBI Taxonomy" id="131318"/>
    <lineage>
        <taxon>Bacteria</taxon>
        <taxon>Bacillati</taxon>
        <taxon>Actinomycetota</taxon>
        <taxon>Actinomycetes</taxon>
        <taxon>Mycobacteriales</taxon>
        <taxon>Corynebacteriaceae</taxon>
        <taxon>Corynebacterium</taxon>
    </lineage>
</organism>
<proteinExistence type="predicted"/>
<dbReference type="Proteomes" id="UP001183619">
    <property type="component" value="Unassembled WGS sequence"/>
</dbReference>
<keyword evidence="2" id="KW-1133">Transmembrane helix</keyword>
<name>A0ABU2B5J5_9CORY</name>
<accession>A0ABU2B5J5</accession>
<feature type="compositionally biased region" description="Polar residues" evidence="1">
    <location>
        <begin position="35"/>
        <end position="61"/>
    </location>
</feature>
<comment type="caution">
    <text evidence="4">The sequence shown here is derived from an EMBL/GenBank/DDBJ whole genome shotgun (WGS) entry which is preliminary data.</text>
</comment>
<evidence type="ECO:0000259" key="3">
    <source>
        <dbReference type="Pfam" id="PF13399"/>
    </source>
</evidence>
<feature type="region of interest" description="Disordered" evidence="1">
    <location>
        <begin position="35"/>
        <end position="101"/>
    </location>
</feature>
<keyword evidence="2" id="KW-0812">Transmembrane</keyword>
<protein>
    <recommendedName>
        <fullName evidence="3">LytR/CpsA/Psr regulator C-terminal domain-containing protein</fullName>
    </recommendedName>
</protein>
<dbReference type="Pfam" id="PF13399">
    <property type="entry name" value="LytR_C"/>
    <property type="match status" value="1"/>
</dbReference>
<feature type="transmembrane region" description="Helical" evidence="2">
    <location>
        <begin position="12"/>
        <end position="31"/>
    </location>
</feature>
<evidence type="ECO:0000313" key="5">
    <source>
        <dbReference type="Proteomes" id="UP001183619"/>
    </source>
</evidence>
<dbReference type="Gene3D" id="3.30.70.2390">
    <property type="match status" value="1"/>
</dbReference>
<gene>
    <name evidence="4" type="ORF">J2S37_000421</name>
</gene>
<keyword evidence="5" id="KW-1185">Reference proteome</keyword>
<feature type="domain" description="LytR/CpsA/Psr regulator C-terminal" evidence="3">
    <location>
        <begin position="105"/>
        <end position="176"/>
    </location>
</feature>
<evidence type="ECO:0000256" key="1">
    <source>
        <dbReference type="SAM" id="MobiDB-lite"/>
    </source>
</evidence>
<reference evidence="4 5" key="1">
    <citation type="submission" date="2023-07" db="EMBL/GenBank/DDBJ databases">
        <title>Sequencing the genomes of 1000 actinobacteria strains.</title>
        <authorList>
            <person name="Klenk H.-P."/>
        </authorList>
    </citation>
    <scope>NUCLEOTIDE SEQUENCE [LARGE SCALE GENOMIC DNA]</scope>
    <source>
        <strain evidence="4 5">DSM 44508</strain>
    </source>
</reference>
<keyword evidence="2" id="KW-0472">Membrane</keyword>
<evidence type="ECO:0000256" key="2">
    <source>
        <dbReference type="SAM" id="Phobius"/>
    </source>
</evidence>
<sequence>MTEKTQLPLRGVAMILLAVAFLLVGWGVFSLTNKAESPADSASVSTPSTTPLPASGSQQAQGAHKTPASLDAPAPAPQPAESEQPPAAPAVPAAPAAPAAPNPSTVTVNVLNNSTITGLGSRVQDRLAGEGYVIGHVGNIDGAQLTVPHNTVFFSDNEAAARALADRIGAVAVPRPEGLPENYVQSGALAVVLAGEIS</sequence>